<feature type="chain" id="PRO_5016338474" evidence="1">
    <location>
        <begin position="23"/>
        <end position="106"/>
    </location>
</feature>
<dbReference type="RefSeq" id="WP_146203158.1">
    <property type="nucleotide sequence ID" value="NZ_QGHA01000008.1"/>
</dbReference>
<feature type="signal peptide" evidence="1">
    <location>
        <begin position="1"/>
        <end position="22"/>
    </location>
</feature>
<sequence length="106" mass="11578">MKAISFFILVCMLLISTIPGKAEQTMNMKNCCHKMANMPQKHHGTSKGCDGGMCVTMLSCNNCCFLKTEPVKVEAQAITVDSKTTLPYLIGNLSGYANTCWNPPKV</sequence>
<keyword evidence="3" id="KW-1185">Reference proteome</keyword>
<evidence type="ECO:0000313" key="3">
    <source>
        <dbReference type="Proteomes" id="UP000245678"/>
    </source>
</evidence>
<name>A0A316H4F2_9SPHI</name>
<gene>
    <name evidence="2" type="ORF">LX99_03786</name>
</gene>
<organism evidence="2 3">
    <name type="scientific">Mucilaginibacter oryzae</name>
    <dbReference type="NCBI Taxonomy" id="468058"/>
    <lineage>
        <taxon>Bacteria</taxon>
        <taxon>Pseudomonadati</taxon>
        <taxon>Bacteroidota</taxon>
        <taxon>Sphingobacteriia</taxon>
        <taxon>Sphingobacteriales</taxon>
        <taxon>Sphingobacteriaceae</taxon>
        <taxon>Mucilaginibacter</taxon>
    </lineage>
</organism>
<comment type="caution">
    <text evidence="2">The sequence shown here is derived from an EMBL/GenBank/DDBJ whole genome shotgun (WGS) entry which is preliminary data.</text>
</comment>
<reference evidence="2 3" key="1">
    <citation type="submission" date="2018-05" db="EMBL/GenBank/DDBJ databases">
        <title>Genomic Encyclopedia of Archaeal and Bacterial Type Strains, Phase II (KMG-II): from individual species to whole genera.</title>
        <authorList>
            <person name="Goeker M."/>
        </authorList>
    </citation>
    <scope>NUCLEOTIDE SEQUENCE [LARGE SCALE GENOMIC DNA]</scope>
    <source>
        <strain evidence="2 3">DSM 19975</strain>
    </source>
</reference>
<dbReference type="AlphaFoldDB" id="A0A316H4F2"/>
<protein>
    <submittedName>
        <fullName evidence="2">Uncharacterized protein</fullName>
    </submittedName>
</protein>
<evidence type="ECO:0000256" key="1">
    <source>
        <dbReference type="SAM" id="SignalP"/>
    </source>
</evidence>
<evidence type="ECO:0000313" key="2">
    <source>
        <dbReference type="EMBL" id="PWK75293.1"/>
    </source>
</evidence>
<keyword evidence="1" id="KW-0732">Signal</keyword>
<dbReference type="Proteomes" id="UP000245678">
    <property type="component" value="Unassembled WGS sequence"/>
</dbReference>
<proteinExistence type="predicted"/>
<accession>A0A316H4F2</accession>
<dbReference type="EMBL" id="QGHA01000008">
    <property type="protein sequence ID" value="PWK75293.1"/>
    <property type="molecule type" value="Genomic_DNA"/>
</dbReference>